<evidence type="ECO:0000313" key="2">
    <source>
        <dbReference type="EMBL" id="KIH58454.1"/>
    </source>
</evidence>
<organism evidence="2 3">
    <name type="scientific">Ancylostoma duodenale</name>
    <dbReference type="NCBI Taxonomy" id="51022"/>
    <lineage>
        <taxon>Eukaryota</taxon>
        <taxon>Metazoa</taxon>
        <taxon>Ecdysozoa</taxon>
        <taxon>Nematoda</taxon>
        <taxon>Chromadorea</taxon>
        <taxon>Rhabditida</taxon>
        <taxon>Rhabditina</taxon>
        <taxon>Rhabditomorpha</taxon>
        <taxon>Strongyloidea</taxon>
        <taxon>Ancylostomatidae</taxon>
        <taxon>Ancylostomatinae</taxon>
        <taxon>Ancylostoma</taxon>
    </lineage>
</organism>
<gene>
    <name evidence="2" type="ORF">ANCDUO_11339</name>
</gene>
<sequence>MKYQTKCFDAWARQAVVKTAALRETISMMPSTTEVFTKLLEALLAVVSQTNAGSKKDNETTKTTPVNHGHDQARHAAGNSDNGAARGRDCPVFVRVASVIRGNTYKQGFKVSPDIGISVECGYGGAKFPAHILPSLLGPPLVGSSQKPFHNIAPNICNITRRMQH</sequence>
<name>A0A0C2GHY5_9BILA</name>
<accession>A0A0C2GHY5</accession>
<feature type="region of interest" description="Disordered" evidence="1">
    <location>
        <begin position="51"/>
        <end position="84"/>
    </location>
</feature>
<proteinExistence type="predicted"/>
<dbReference type="AlphaFoldDB" id="A0A0C2GHY5"/>
<evidence type="ECO:0000313" key="3">
    <source>
        <dbReference type="Proteomes" id="UP000054047"/>
    </source>
</evidence>
<evidence type="ECO:0000256" key="1">
    <source>
        <dbReference type="SAM" id="MobiDB-lite"/>
    </source>
</evidence>
<reference evidence="2 3" key="1">
    <citation type="submission" date="2013-12" db="EMBL/GenBank/DDBJ databases">
        <title>Draft genome of the parsitic nematode Ancylostoma duodenale.</title>
        <authorList>
            <person name="Mitreva M."/>
        </authorList>
    </citation>
    <scope>NUCLEOTIDE SEQUENCE [LARGE SCALE GENOMIC DNA]</scope>
    <source>
        <strain evidence="2 3">Zhejiang</strain>
    </source>
</reference>
<protein>
    <submittedName>
        <fullName evidence="2">Uncharacterized protein</fullName>
    </submittedName>
</protein>
<dbReference type="Proteomes" id="UP000054047">
    <property type="component" value="Unassembled WGS sequence"/>
</dbReference>
<keyword evidence="3" id="KW-1185">Reference proteome</keyword>
<dbReference type="EMBL" id="KN733100">
    <property type="protein sequence ID" value="KIH58454.1"/>
    <property type="molecule type" value="Genomic_DNA"/>
</dbReference>